<accession>A0AAN0IZZ2</accession>
<keyword evidence="2" id="KW-0325">Glycoprotein</keyword>
<reference evidence="7" key="2">
    <citation type="submission" date="2024-06" db="UniProtKB">
        <authorList>
            <consortium name="EnsemblMetazoa"/>
        </authorList>
    </citation>
    <scope>IDENTIFICATION</scope>
</reference>
<evidence type="ECO:0000256" key="4">
    <source>
        <dbReference type="SAM" id="MobiDB-lite"/>
    </source>
</evidence>
<comment type="caution">
    <text evidence="3">Lacks conserved residue(s) required for the propagation of feature annotation.</text>
</comment>
<dbReference type="PANTHER" id="PTHR48071:SF18">
    <property type="entry name" value="DELETED IN MALIGNANT BRAIN TUMORS 1 PROTEIN-RELATED"/>
    <property type="match status" value="1"/>
</dbReference>
<name>A0AAN0IZZ2_AMPQE</name>
<keyword evidence="1 3" id="KW-1015">Disulfide bond</keyword>
<keyword evidence="5" id="KW-1133">Transmembrane helix</keyword>
<feature type="region of interest" description="Disordered" evidence="4">
    <location>
        <begin position="203"/>
        <end position="224"/>
    </location>
</feature>
<dbReference type="SUPFAM" id="SSF56487">
    <property type="entry name" value="SRCR-like"/>
    <property type="match status" value="1"/>
</dbReference>
<dbReference type="PANTHER" id="PTHR48071">
    <property type="entry name" value="SRCR DOMAIN-CONTAINING PROTEIN"/>
    <property type="match status" value="1"/>
</dbReference>
<dbReference type="GO" id="GO:0016020">
    <property type="term" value="C:membrane"/>
    <property type="evidence" value="ECO:0007669"/>
    <property type="project" value="InterPro"/>
</dbReference>
<evidence type="ECO:0000256" key="1">
    <source>
        <dbReference type="ARBA" id="ARBA00023157"/>
    </source>
</evidence>
<dbReference type="Gene3D" id="3.10.250.10">
    <property type="entry name" value="SRCR-like domain"/>
    <property type="match status" value="1"/>
</dbReference>
<evidence type="ECO:0000259" key="6">
    <source>
        <dbReference type="PROSITE" id="PS50287"/>
    </source>
</evidence>
<dbReference type="InterPro" id="IPR036772">
    <property type="entry name" value="SRCR-like_dom_sf"/>
</dbReference>
<feature type="transmembrane region" description="Helical" evidence="5">
    <location>
        <begin position="165"/>
        <end position="192"/>
    </location>
</feature>
<dbReference type="SMART" id="SM00202">
    <property type="entry name" value="SR"/>
    <property type="match status" value="1"/>
</dbReference>
<evidence type="ECO:0000313" key="8">
    <source>
        <dbReference type="Proteomes" id="UP000007879"/>
    </source>
</evidence>
<dbReference type="Pfam" id="PF00530">
    <property type="entry name" value="SRCR"/>
    <property type="match status" value="1"/>
</dbReference>
<dbReference type="PROSITE" id="PS50287">
    <property type="entry name" value="SRCR_2"/>
    <property type="match status" value="1"/>
</dbReference>
<dbReference type="EnsemblMetazoa" id="XM_019994472.1">
    <property type="protein sequence ID" value="XP_019850031.1"/>
    <property type="gene ID" value="LOC105312111"/>
</dbReference>
<dbReference type="KEGG" id="aqu:105312111"/>
<dbReference type="InterPro" id="IPR001190">
    <property type="entry name" value="SRCR"/>
</dbReference>
<feature type="transmembrane region" description="Helical" evidence="5">
    <location>
        <begin position="21"/>
        <end position="40"/>
    </location>
</feature>
<reference evidence="8" key="1">
    <citation type="journal article" date="2010" name="Nature">
        <title>The Amphimedon queenslandica genome and the evolution of animal complexity.</title>
        <authorList>
            <person name="Srivastava M."/>
            <person name="Simakov O."/>
            <person name="Chapman J."/>
            <person name="Fahey B."/>
            <person name="Gauthier M.E."/>
            <person name="Mitros T."/>
            <person name="Richards G.S."/>
            <person name="Conaco C."/>
            <person name="Dacre M."/>
            <person name="Hellsten U."/>
            <person name="Larroux C."/>
            <person name="Putnam N.H."/>
            <person name="Stanke M."/>
            <person name="Adamska M."/>
            <person name="Darling A."/>
            <person name="Degnan S.M."/>
            <person name="Oakley T.H."/>
            <person name="Plachetzki D.C."/>
            <person name="Zhai Y."/>
            <person name="Adamski M."/>
            <person name="Calcino A."/>
            <person name="Cummins S.F."/>
            <person name="Goodstein D.M."/>
            <person name="Harris C."/>
            <person name="Jackson D.J."/>
            <person name="Leys S.P."/>
            <person name="Shu S."/>
            <person name="Woodcroft B.J."/>
            <person name="Vervoort M."/>
            <person name="Kosik K.S."/>
            <person name="Manning G."/>
            <person name="Degnan B.M."/>
            <person name="Rokhsar D.S."/>
        </authorList>
    </citation>
    <scope>NUCLEOTIDE SEQUENCE [LARGE SCALE GENOMIC DNA]</scope>
</reference>
<keyword evidence="5" id="KW-0812">Transmembrane</keyword>
<dbReference type="RefSeq" id="XP_019850031.1">
    <property type="nucleotide sequence ID" value="XM_019994472.1"/>
</dbReference>
<evidence type="ECO:0000256" key="5">
    <source>
        <dbReference type="SAM" id="Phobius"/>
    </source>
</evidence>
<dbReference type="PRINTS" id="PR00258">
    <property type="entry name" value="SPERACTRCPTR"/>
</dbReference>
<dbReference type="GeneID" id="105312111"/>
<protein>
    <recommendedName>
        <fullName evidence="6">SRCR domain-containing protein</fullName>
    </recommendedName>
</protein>
<keyword evidence="8" id="KW-1185">Reference proteome</keyword>
<feature type="domain" description="SRCR" evidence="6">
    <location>
        <begin position="48"/>
        <end position="152"/>
    </location>
</feature>
<sequence length="246" mass="26534">MIQYLKNHKMLLHSHESPVGSAQRQFFLILLLICLNFSFIEACTDGSVRLVGGSNDMEGRVEVCRYSYYFSGGIYGTVCDNSWDTLDAIVVCRQLGYTSGTAYNNSHFGQGNGSIVMADVQCNGTESYLIDCPHATYSFYCDHSQDAGVSCEGDDSQGSGVSVGAIVGGVIGGIVLLICVCAVIVVACAVVLRFKSSRAKQKASVEYPQQQEPQGYGGTNPGTDESVVLPKLLVIPTNKRAKMRRL</sequence>
<organism evidence="7 8">
    <name type="scientific">Amphimedon queenslandica</name>
    <name type="common">Sponge</name>
    <dbReference type="NCBI Taxonomy" id="400682"/>
    <lineage>
        <taxon>Eukaryota</taxon>
        <taxon>Metazoa</taxon>
        <taxon>Porifera</taxon>
        <taxon>Demospongiae</taxon>
        <taxon>Heteroscleromorpha</taxon>
        <taxon>Haplosclerida</taxon>
        <taxon>Niphatidae</taxon>
        <taxon>Amphimedon</taxon>
    </lineage>
</organism>
<evidence type="ECO:0000313" key="7">
    <source>
        <dbReference type="EnsemblMetazoa" id="XP_019850031.1"/>
    </source>
</evidence>
<evidence type="ECO:0000256" key="3">
    <source>
        <dbReference type="PROSITE-ProRule" id="PRU00196"/>
    </source>
</evidence>
<keyword evidence="5" id="KW-0472">Membrane</keyword>
<proteinExistence type="predicted"/>
<dbReference type="AlphaFoldDB" id="A0AAN0IZZ2"/>
<evidence type="ECO:0000256" key="2">
    <source>
        <dbReference type="ARBA" id="ARBA00023180"/>
    </source>
</evidence>
<dbReference type="FunFam" id="3.10.250.10:FF:000011">
    <property type="entry name" value="Scavenger receptor class A member 5"/>
    <property type="match status" value="1"/>
</dbReference>
<feature type="disulfide bond" evidence="3">
    <location>
        <begin position="122"/>
        <end position="132"/>
    </location>
</feature>
<dbReference type="Proteomes" id="UP000007879">
    <property type="component" value="Unassembled WGS sequence"/>
</dbReference>